<dbReference type="PANTHER" id="PTHR43386">
    <property type="entry name" value="OLIGOPEPTIDE TRANSPORT SYSTEM PERMEASE PROTEIN APPC"/>
    <property type="match status" value="1"/>
</dbReference>
<dbReference type="GO" id="GO:0055085">
    <property type="term" value="P:transmembrane transport"/>
    <property type="evidence" value="ECO:0007669"/>
    <property type="project" value="InterPro"/>
</dbReference>
<evidence type="ECO:0000313" key="10">
    <source>
        <dbReference type="EMBL" id="GGB32384.1"/>
    </source>
</evidence>
<evidence type="ECO:0000256" key="3">
    <source>
        <dbReference type="ARBA" id="ARBA00022475"/>
    </source>
</evidence>
<dbReference type="PANTHER" id="PTHR43386:SF1">
    <property type="entry name" value="D,D-DIPEPTIDE TRANSPORT SYSTEM PERMEASE PROTEIN DDPC-RELATED"/>
    <property type="match status" value="1"/>
</dbReference>
<comment type="caution">
    <text evidence="10">The sequence shown here is derived from an EMBL/GenBank/DDBJ whole genome shotgun (WGS) entry which is preliminary data.</text>
</comment>
<evidence type="ECO:0000259" key="9">
    <source>
        <dbReference type="PROSITE" id="PS50928"/>
    </source>
</evidence>
<dbReference type="InterPro" id="IPR050366">
    <property type="entry name" value="BP-dependent_transpt_permease"/>
</dbReference>
<evidence type="ECO:0000313" key="11">
    <source>
        <dbReference type="Proteomes" id="UP000621454"/>
    </source>
</evidence>
<name>A0A916WUS4_9ACTN</name>
<evidence type="ECO:0000256" key="7">
    <source>
        <dbReference type="RuleBase" id="RU363032"/>
    </source>
</evidence>
<feature type="domain" description="ABC transmembrane type-1" evidence="9">
    <location>
        <begin position="144"/>
        <end position="342"/>
    </location>
</feature>
<sequence length="411" mass="42942">MMPPNAQHTEPEADPELAAADQAAADQAAADQAAADQAAVDQAGVDEGTDIWAGPRTPLLSRIPGRDLLTATAGLQRGTLIAGLVLVAVFLLVAIFAPLIAPFGFSQQADAQGAFPALAAPDATHWFGTTVGQLDVFSRVVFGARTALYVIVLSVLFSIVIGVVLGLVSGYLGGWIDRLLVLFMDAMYGFPSLLLAIVVKASLGAHLKGGFGGILAAAISITVVFVPQYFRLIRNATVAAKADPFVDAARVTGASSARIMFRHLFPNVTSTLPVIITLNCSEAILTLAGLGFLGLGIEPTAASEWGYDLNRALPDVTNGIWWTAVFPGMAIVAVVLGLTMVGESINEAANPLLRTRRPGKVKSNNPSSDNPKSDKPKSDNASPVDADADAQSRAAYEQNGRESGEQKDGIQ</sequence>
<dbReference type="Proteomes" id="UP000621454">
    <property type="component" value="Unassembled WGS sequence"/>
</dbReference>
<reference evidence="10" key="1">
    <citation type="journal article" date="2014" name="Int. J. Syst. Evol. Microbiol.">
        <title>Complete genome sequence of Corynebacterium casei LMG S-19264T (=DSM 44701T), isolated from a smear-ripened cheese.</title>
        <authorList>
            <consortium name="US DOE Joint Genome Institute (JGI-PGF)"/>
            <person name="Walter F."/>
            <person name="Albersmeier A."/>
            <person name="Kalinowski J."/>
            <person name="Ruckert C."/>
        </authorList>
    </citation>
    <scope>NUCLEOTIDE SEQUENCE</scope>
    <source>
        <strain evidence="10">CGMCC 1.12827</strain>
    </source>
</reference>
<evidence type="ECO:0000256" key="4">
    <source>
        <dbReference type="ARBA" id="ARBA00022692"/>
    </source>
</evidence>
<feature type="transmembrane region" description="Helical" evidence="7">
    <location>
        <begin position="80"/>
        <end position="101"/>
    </location>
</feature>
<feature type="region of interest" description="Disordered" evidence="8">
    <location>
        <begin position="1"/>
        <end position="36"/>
    </location>
</feature>
<feature type="transmembrane region" description="Helical" evidence="7">
    <location>
        <begin position="211"/>
        <end position="230"/>
    </location>
</feature>
<reference evidence="10" key="2">
    <citation type="submission" date="2020-09" db="EMBL/GenBank/DDBJ databases">
        <authorList>
            <person name="Sun Q."/>
            <person name="Zhou Y."/>
        </authorList>
    </citation>
    <scope>NUCLEOTIDE SEQUENCE</scope>
    <source>
        <strain evidence="10">CGMCC 1.12827</strain>
    </source>
</reference>
<gene>
    <name evidence="10" type="ORF">GCM10011489_20720</name>
</gene>
<feature type="compositionally biased region" description="Basic and acidic residues" evidence="8">
    <location>
        <begin position="399"/>
        <end position="411"/>
    </location>
</feature>
<keyword evidence="3" id="KW-1003">Cell membrane</keyword>
<accession>A0A916WUS4</accession>
<keyword evidence="6 7" id="KW-0472">Membrane</keyword>
<keyword evidence="2 7" id="KW-0813">Transport</keyword>
<evidence type="ECO:0000256" key="6">
    <source>
        <dbReference type="ARBA" id="ARBA00023136"/>
    </source>
</evidence>
<evidence type="ECO:0000256" key="2">
    <source>
        <dbReference type="ARBA" id="ARBA00022448"/>
    </source>
</evidence>
<dbReference type="Pfam" id="PF00528">
    <property type="entry name" value="BPD_transp_1"/>
    <property type="match status" value="1"/>
</dbReference>
<comment type="similarity">
    <text evidence="7">Belongs to the binding-protein-dependent transport system permease family.</text>
</comment>
<dbReference type="AlphaFoldDB" id="A0A916WUS4"/>
<dbReference type="Gene3D" id="1.10.3720.10">
    <property type="entry name" value="MetI-like"/>
    <property type="match status" value="1"/>
</dbReference>
<feature type="transmembrane region" description="Helical" evidence="7">
    <location>
        <begin position="319"/>
        <end position="341"/>
    </location>
</feature>
<keyword evidence="11" id="KW-1185">Reference proteome</keyword>
<dbReference type="PROSITE" id="PS50928">
    <property type="entry name" value="ABC_TM1"/>
    <property type="match status" value="1"/>
</dbReference>
<dbReference type="Pfam" id="PF12911">
    <property type="entry name" value="OppC_N"/>
    <property type="match status" value="1"/>
</dbReference>
<feature type="compositionally biased region" description="Low complexity" evidence="8">
    <location>
        <begin position="18"/>
        <end position="36"/>
    </location>
</feature>
<evidence type="ECO:0000256" key="8">
    <source>
        <dbReference type="SAM" id="MobiDB-lite"/>
    </source>
</evidence>
<organism evidence="10 11">
    <name type="scientific">Gordonia jinhuaensis</name>
    <dbReference type="NCBI Taxonomy" id="1517702"/>
    <lineage>
        <taxon>Bacteria</taxon>
        <taxon>Bacillati</taxon>
        <taxon>Actinomycetota</taxon>
        <taxon>Actinomycetes</taxon>
        <taxon>Mycobacteriales</taxon>
        <taxon>Gordoniaceae</taxon>
        <taxon>Gordonia</taxon>
    </lineage>
</organism>
<dbReference type="InterPro" id="IPR035906">
    <property type="entry name" value="MetI-like_sf"/>
</dbReference>
<evidence type="ECO:0000256" key="5">
    <source>
        <dbReference type="ARBA" id="ARBA00022989"/>
    </source>
</evidence>
<feature type="region of interest" description="Disordered" evidence="8">
    <location>
        <begin position="352"/>
        <end position="411"/>
    </location>
</feature>
<dbReference type="InterPro" id="IPR000515">
    <property type="entry name" value="MetI-like"/>
</dbReference>
<dbReference type="SUPFAM" id="SSF161098">
    <property type="entry name" value="MetI-like"/>
    <property type="match status" value="1"/>
</dbReference>
<keyword evidence="5 7" id="KW-1133">Transmembrane helix</keyword>
<feature type="transmembrane region" description="Helical" evidence="7">
    <location>
        <begin position="147"/>
        <end position="172"/>
    </location>
</feature>
<evidence type="ECO:0000256" key="1">
    <source>
        <dbReference type="ARBA" id="ARBA00004651"/>
    </source>
</evidence>
<feature type="transmembrane region" description="Helical" evidence="7">
    <location>
        <begin position="179"/>
        <end position="199"/>
    </location>
</feature>
<dbReference type="GO" id="GO:0005886">
    <property type="term" value="C:plasma membrane"/>
    <property type="evidence" value="ECO:0007669"/>
    <property type="project" value="UniProtKB-SubCell"/>
</dbReference>
<dbReference type="InterPro" id="IPR025966">
    <property type="entry name" value="OppC_N"/>
</dbReference>
<keyword evidence="4 7" id="KW-0812">Transmembrane</keyword>
<comment type="subcellular location">
    <subcellularLocation>
        <location evidence="1 7">Cell membrane</location>
        <topology evidence="1 7">Multi-pass membrane protein</topology>
    </subcellularLocation>
</comment>
<dbReference type="EMBL" id="BMGC01000012">
    <property type="protein sequence ID" value="GGB32384.1"/>
    <property type="molecule type" value="Genomic_DNA"/>
</dbReference>
<feature type="transmembrane region" description="Helical" evidence="7">
    <location>
        <begin position="272"/>
        <end position="297"/>
    </location>
</feature>
<protein>
    <recommendedName>
        <fullName evidence="9">ABC transmembrane type-1 domain-containing protein</fullName>
    </recommendedName>
</protein>
<dbReference type="CDD" id="cd06261">
    <property type="entry name" value="TM_PBP2"/>
    <property type="match status" value="1"/>
</dbReference>
<proteinExistence type="inferred from homology"/>